<evidence type="ECO:0000313" key="1">
    <source>
        <dbReference type="EMBL" id="QHT96969.1"/>
    </source>
</evidence>
<accession>A0A6C0IWG0</accession>
<sequence length="120" mass="13281">MTELTYQVEWIRDIPNYDPSKDNVDVVKLYAVKLNGEKILVRSTIIATVKSLRSANKITSSRSDLSLLTEGNMLDVICQVGYDHFELCIGKMPEKIPGSRSVQFPASALDKNGSTSGDIM</sequence>
<proteinExistence type="predicted"/>
<dbReference type="AlphaFoldDB" id="A0A6C0IWG0"/>
<dbReference type="EMBL" id="MN740271">
    <property type="protein sequence ID" value="QHT96969.1"/>
    <property type="molecule type" value="Genomic_DNA"/>
</dbReference>
<name>A0A6C0IWG0_9ZZZZ</name>
<organism evidence="1">
    <name type="scientific">viral metagenome</name>
    <dbReference type="NCBI Taxonomy" id="1070528"/>
    <lineage>
        <taxon>unclassified sequences</taxon>
        <taxon>metagenomes</taxon>
        <taxon>organismal metagenomes</taxon>
    </lineage>
</organism>
<reference evidence="1" key="1">
    <citation type="journal article" date="2020" name="Nature">
        <title>Giant virus diversity and host interactions through global metagenomics.</title>
        <authorList>
            <person name="Schulz F."/>
            <person name="Roux S."/>
            <person name="Paez-Espino D."/>
            <person name="Jungbluth S."/>
            <person name="Walsh D.A."/>
            <person name="Denef V.J."/>
            <person name="McMahon K.D."/>
            <person name="Konstantinidis K.T."/>
            <person name="Eloe-Fadrosh E.A."/>
            <person name="Kyrpides N.C."/>
            <person name="Woyke T."/>
        </authorList>
    </citation>
    <scope>NUCLEOTIDE SEQUENCE</scope>
    <source>
        <strain evidence="1">GVMAG-M-3300024510-1</strain>
    </source>
</reference>
<protein>
    <submittedName>
        <fullName evidence="1">Uncharacterized protein</fullName>
    </submittedName>
</protein>